<dbReference type="InterPro" id="IPR003439">
    <property type="entry name" value="ABC_transporter-like_ATP-bd"/>
</dbReference>
<evidence type="ECO:0000256" key="2">
    <source>
        <dbReference type="ARBA" id="ARBA00022840"/>
    </source>
</evidence>
<evidence type="ECO:0000259" key="4">
    <source>
        <dbReference type="PROSITE" id="PS50893"/>
    </source>
</evidence>
<feature type="domain" description="ABC transporter" evidence="4">
    <location>
        <begin position="244"/>
        <end position="467"/>
    </location>
</feature>
<dbReference type="GO" id="GO:0016887">
    <property type="term" value="F:ATP hydrolysis activity"/>
    <property type="evidence" value="ECO:0007669"/>
    <property type="project" value="InterPro"/>
</dbReference>
<feature type="region of interest" description="Disordered" evidence="3">
    <location>
        <begin position="211"/>
        <end position="239"/>
    </location>
</feature>
<accession>A0A7X0C7G8</accession>
<reference evidence="5 6" key="1">
    <citation type="submission" date="2020-08" db="EMBL/GenBank/DDBJ databases">
        <title>Sequencing the genomes of 1000 actinobacteria strains.</title>
        <authorList>
            <person name="Klenk H.-P."/>
        </authorList>
    </citation>
    <scope>NUCLEOTIDE SEQUENCE [LARGE SCALE GENOMIC DNA]</scope>
    <source>
        <strain evidence="5 6">DSM 45913</strain>
    </source>
</reference>
<evidence type="ECO:0000256" key="1">
    <source>
        <dbReference type="ARBA" id="ARBA00022741"/>
    </source>
</evidence>
<dbReference type="InterPro" id="IPR027417">
    <property type="entry name" value="P-loop_NTPase"/>
</dbReference>
<dbReference type="Gene3D" id="3.40.50.300">
    <property type="entry name" value="P-loop containing nucleotide triphosphate hydrolases"/>
    <property type="match status" value="2"/>
</dbReference>
<dbReference type="PANTHER" id="PTHR24220:SF685">
    <property type="entry name" value="ABC TRANSPORTER RELATED"/>
    <property type="match status" value="1"/>
</dbReference>
<dbReference type="InterPro" id="IPR003593">
    <property type="entry name" value="AAA+_ATPase"/>
</dbReference>
<dbReference type="PROSITE" id="PS50893">
    <property type="entry name" value="ABC_TRANSPORTER_2"/>
    <property type="match status" value="2"/>
</dbReference>
<dbReference type="Pfam" id="PF00005">
    <property type="entry name" value="ABC_tran"/>
    <property type="match status" value="2"/>
</dbReference>
<feature type="domain" description="ABC transporter" evidence="4">
    <location>
        <begin position="4"/>
        <end position="236"/>
    </location>
</feature>
<dbReference type="RefSeq" id="WP_185087830.1">
    <property type="nucleotide sequence ID" value="NZ_JACHJB010000003.1"/>
</dbReference>
<dbReference type="AlphaFoldDB" id="A0A7X0C7G8"/>
<dbReference type="PROSITE" id="PS00211">
    <property type="entry name" value="ABC_TRANSPORTER_1"/>
    <property type="match status" value="2"/>
</dbReference>
<comment type="caution">
    <text evidence="5">The sequence shown here is derived from an EMBL/GenBank/DDBJ whole genome shotgun (WGS) entry which is preliminary data.</text>
</comment>
<dbReference type="Proteomes" id="UP000583800">
    <property type="component" value="Unassembled WGS sequence"/>
</dbReference>
<dbReference type="GO" id="GO:0005524">
    <property type="term" value="F:ATP binding"/>
    <property type="evidence" value="ECO:0007669"/>
    <property type="project" value="UniProtKB-KW"/>
</dbReference>
<gene>
    <name evidence="5" type="ORF">FHU36_006535</name>
</gene>
<evidence type="ECO:0000313" key="6">
    <source>
        <dbReference type="Proteomes" id="UP000583800"/>
    </source>
</evidence>
<dbReference type="PANTHER" id="PTHR24220">
    <property type="entry name" value="IMPORT ATP-BINDING PROTEIN"/>
    <property type="match status" value="1"/>
</dbReference>
<dbReference type="InterPro" id="IPR015854">
    <property type="entry name" value="ABC_transpr_LolD-like"/>
</dbReference>
<dbReference type="EMBL" id="JACHJB010000003">
    <property type="protein sequence ID" value="MBB6349963.1"/>
    <property type="molecule type" value="Genomic_DNA"/>
</dbReference>
<evidence type="ECO:0000256" key="3">
    <source>
        <dbReference type="SAM" id="MobiDB-lite"/>
    </source>
</evidence>
<evidence type="ECO:0000313" key="5">
    <source>
        <dbReference type="EMBL" id="MBB6349963.1"/>
    </source>
</evidence>
<sequence length="468" mass="48916">MKGLSAQGLVVAGRAGAVVVDGIDLRIAPGQVVGLAGPSGAGKTTVLLALLGALPPGLERIGGRVLWDGREITAPRRWRRRHVGFLGQDPASALHPLYDSRAAVREALPRGGRPDDVLAVVGLDPAEIGHRRPHQLSGGQAQRVALARALAGDPGLLILDEPTSALDPEALAAALDRIRLRRGDPRFATLVVSHDPAVLAGLTDHVVHLGRQHRQASRGDDSGPAGPSVRGRGQAGSRAGVPVLQVRDLAVAQPGRLLFQGLGLELAAGDFVAVLGPSGSGKSTLLRTLAGLHPAARGTVTLLGEQLPWPVRERTPAARRAVALVGQNPLDTLNPARRLRAALHRPLRHLPRAEARAEAARLLAAVGLPADLAHRYPGALSGGQRQRAALARALAGQPALLLADEITAALDPATTAEVLDLLDRLRHGTGLAVLAVTHDPSVAARADRVLTLHHHPTPHDRRQSADVR</sequence>
<organism evidence="5 6">
    <name type="scientific">Nonomuraea muscovyensis</name>
    <dbReference type="NCBI Taxonomy" id="1124761"/>
    <lineage>
        <taxon>Bacteria</taxon>
        <taxon>Bacillati</taxon>
        <taxon>Actinomycetota</taxon>
        <taxon>Actinomycetes</taxon>
        <taxon>Streptosporangiales</taxon>
        <taxon>Streptosporangiaceae</taxon>
        <taxon>Nonomuraea</taxon>
    </lineage>
</organism>
<name>A0A7X0C7G8_9ACTN</name>
<dbReference type="GO" id="GO:0022857">
    <property type="term" value="F:transmembrane transporter activity"/>
    <property type="evidence" value="ECO:0007669"/>
    <property type="project" value="TreeGrafter"/>
</dbReference>
<keyword evidence="2 5" id="KW-0067">ATP-binding</keyword>
<protein>
    <submittedName>
        <fullName evidence="5">Peptide/nickel transport system ATP-binding protein</fullName>
    </submittedName>
</protein>
<keyword evidence="1" id="KW-0547">Nucleotide-binding</keyword>
<dbReference type="SUPFAM" id="SSF52540">
    <property type="entry name" value="P-loop containing nucleoside triphosphate hydrolases"/>
    <property type="match status" value="2"/>
</dbReference>
<keyword evidence="6" id="KW-1185">Reference proteome</keyword>
<proteinExistence type="predicted"/>
<dbReference type="GO" id="GO:0005886">
    <property type="term" value="C:plasma membrane"/>
    <property type="evidence" value="ECO:0007669"/>
    <property type="project" value="TreeGrafter"/>
</dbReference>
<dbReference type="SMART" id="SM00382">
    <property type="entry name" value="AAA"/>
    <property type="match status" value="2"/>
</dbReference>
<dbReference type="InterPro" id="IPR017871">
    <property type="entry name" value="ABC_transporter-like_CS"/>
</dbReference>